<dbReference type="KEGG" id="aram:KAR29_07295"/>
<evidence type="ECO:0000256" key="5">
    <source>
        <dbReference type="HAMAP-Rule" id="MF_00658"/>
    </source>
</evidence>
<keyword evidence="2 5" id="KW-0808">Transferase</keyword>
<evidence type="ECO:0000256" key="1">
    <source>
        <dbReference type="ARBA" id="ARBA00022603"/>
    </source>
</evidence>
<keyword evidence="3 5" id="KW-0949">S-adenosyl-L-methionine</keyword>
<feature type="binding site" evidence="5">
    <location>
        <position position="95"/>
    </location>
    <ligand>
        <name>S-adenosyl-L-methionine</name>
        <dbReference type="ChEBI" id="CHEBI:59789"/>
    </ligand>
</feature>
<reference evidence="7" key="1">
    <citation type="submission" date="2021-04" db="EMBL/GenBank/DDBJ databases">
        <title>A novel Synergistetes isolate from a pyrite-forming mixed culture.</title>
        <authorList>
            <person name="Bunk B."/>
            <person name="Sproer C."/>
            <person name="Spring S."/>
            <person name="Pester M."/>
        </authorList>
    </citation>
    <scope>NUCLEOTIDE SEQUENCE [LARGE SCALE GENOMIC DNA]</scope>
    <source>
        <strain evidence="7">J.5.4.2-T.3.5.2</strain>
    </source>
</reference>
<dbReference type="Proteomes" id="UP000671879">
    <property type="component" value="Chromosome"/>
</dbReference>
<dbReference type="HAMAP" id="MF_00658">
    <property type="entry name" value="23SrRNA_methyltr_H"/>
    <property type="match status" value="1"/>
</dbReference>
<comment type="subunit">
    <text evidence="5">Homodimer.</text>
</comment>
<dbReference type="AlphaFoldDB" id="A0A9Q7EYG0"/>
<dbReference type="EMBL" id="CP072943">
    <property type="protein sequence ID" value="QTX31212.1"/>
    <property type="molecule type" value="Genomic_DNA"/>
</dbReference>
<dbReference type="EC" id="2.1.1.177" evidence="5"/>
<dbReference type="SUPFAM" id="SSF75217">
    <property type="entry name" value="alpha/beta knot"/>
    <property type="match status" value="1"/>
</dbReference>
<evidence type="ECO:0000256" key="4">
    <source>
        <dbReference type="ARBA" id="ARBA00038303"/>
    </source>
</evidence>
<feature type="binding site" evidence="5">
    <location>
        <begin position="114"/>
        <end position="119"/>
    </location>
    <ligand>
        <name>S-adenosyl-L-methionine</name>
        <dbReference type="ChEBI" id="CHEBI:59789"/>
    </ligand>
</feature>
<dbReference type="InterPro" id="IPR029028">
    <property type="entry name" value="Alpha/beta_knot_MTases"/>
</dbReference>
<evidence type="ECO:0000313" key="7">
    <source>
        <dbReference type="Proteomes" id="UP000671879"/>
    </source>
</evidence>
<dbReference type="RefSeq" id="WP_274372356.1">
    <property type="nucleotide sequence ID" value="NZ_CP072943.1"/>
</dbReference>
<dbReference type="Pfam" id="PF02590">
    <property type="entry name" value="SPOUT_MTase"/>
    <property type="match status" value="1"/>
</dbReference>
<evidence type="ECO:0000256" key="3">
    <source>
        <dbReference type="ARBA" id="ARBA00022691"/>
    </source>
</evidence>
<accession>A0A9Q7EYG0</accession>
<dbReference type="GO" id="GO:0005737">
    <property type="term" value="C:cytoplasm"/>
    <property type="evidence" value="ECO:0007669"/>
    <property type="project" value="UniProtKB-SubCell"/>
</dbReference>
<evidence type="ECO:0000313" key="6">
    <source>
        <dbReference type="EMBL" id="QTX31212.1"/>
    </source>
</evidence>
<protein>
    <recommendedName>
        <fullName evidence="5">Ribosomal RNA large subunit methyltransferase H</fullName>
        <ecNumber evidence="5">2.1.1.177</ecNumber>
    </recommendedName>
    <alternativeName>
        <fullName evidence="5">23S rRNA (pseudouridine1915-N3)-methyltransferase</fullName>
    </alternativeName>
    <alternativeName>
        <fullName evidence="5">23S rRNA m3Psi1915 methyltransferase</fullName>
    </alternativeName>
    <alternativeName>
        <fullName evidence="5">rRNA (pseudouridine-N3-)-methyltransferase RlmH</fullName>
    </alternativeName>
</protein>
<comment type="similarity">
    <text evidence="4 5">Belongs to the RNA methyltransferase RlmH family.</text>
</comment>
<dbReference type="Gene3D" id="3.40.1280.10">
    <property type="match status" value="1"/>
</dbReference>
<sequence length="146" mass="16635">MGKLKEPFVVQGVREYLKRVERHLPLEWVQLPETKGLNASSSRDDSTRRILKALGERDFVVLLDERGAMMDSPAFSRWFYSRLEDVSGKIVFVVGGAYGVGQDLRRRADALLSLSPMTLTHELALLFVAEQLYRAVMIRLGTSYHH</sequence>
<dbReference type="PIRSF" id="PIRSF004505">
    <property type="entry name" value="MT_bac"/>
    <property type="match status" value="1"/>
</dbReference>
<proteinExistence type="inferred from homology"/>
<dbReference type="InterPro" id="IPR003742">
    <property type="entry name" value="RlmH-like"/>
</dbReference>
<dbReference type="InterPro" id="IPR029026">
    <property type="entry name" value="tRNA_m1G_MTases_N"/>
</dbReference>
<feature type="binding site" evidence="5">
    <location>
        <position position="63"/>
    </location>
    <ligand>
        <name>S-adenosyl-L-methionine</name>
        <dbReference type="ChEBI" id="CHEBI:59789"/>
    </ligand>
</feature>
<comment type="catalytic activity">
    <reaction evidence="5">
        <text>pseudouridine(1915) in 23S rRNA + S-adenosyl-L-methionine = N(3)-methylpseudouridine(1915) in 23S rRNA + S-adenosyl-L-homocysteine + H(+)</text>
        <dbReference type="Rhea" id="RHEA:42752"/>
        <dbReference type="Rhea" id="RHEA-COMP:10221"/>
        <dbReference type="Rhea" id="RHEA-COMP:10222"/>
        <dbReference type="ChEBI" id="CHEBI:15378"/>
        <dbReference type="ChEBI" id="CHEBI:57856"/>
        <dbReference type="ChEBI" id="CHEBI:59789"/>
        <dbReference type="ChEBI" id="CHEBI:65314"/>
        <dbReference type="ChEBI" id="CHEBI:74486"/>
        <dbReference type="EC" id="2.1.1.177"/>
    </reaction>
</comment>
<keyword evidence="5" id="KW-0698">rRNA processing</keyword>
<gene>
    <name evidence="5" type="primary">rlmH</name>
    <name evidence="6" type="ORF">KAR29_07295</name>
</gene>
<dbReference type="PANTHER" id="PTHR33603">
    <property type="entry name" value="METHYLTRANSFERASE"/>
    <property type="match status" value="1"/>
</dbReference>
<keyword evidence="5" id="KW-0963">Cytoplasm</keyword>
<dbReference type="GO" id="GO:0070038">
    <property type="term" value="F:rRNA (pseudouridine-N3-)-methyltransferase activity"/>
    <property type="evidence" value="ECO:0007669"/>
    <property type="project" value="UniProtKB-UniRule"/>
</dbReference>
<keyword evidence="1 5" id="KW-0489">Methyltransferase</keyword>
<dbReference type="CDD" id="cd18081">
    <property type="entry name" value="RlmH-like"/>
    <property type="match status" value="1"/>
</dbReference>
<evidence type="ECO:0000256" key="2">
    <source>
        <dbReference type="ARBA" id="ARBA00022679"/>
    </source>
</evidence>
<name>A0A9Q7EYG0_9BACT</name>
<comment type="subcellular location">
    <subcellularLocation>
        <location evidence="5">Cytoplasm</location>
    </subcellularLocation>
</comment>
<organism evidence="6 7">
    <name type="scientific">Aminithiophilus ramosus</name>
    <dbReference type="NCBI Taxonomy" id="3029084"/>
    <lineage>
        <taxon>Bacteria</taxon>
        <taxon>Thermotogati</taxon>
        <taxon>Synergistota</taxon>
        <taxon>Synergistia</taxon>
        <taxon>Synergistales</taxon>
        <taxon>Aminithiophilaceae</taxon>
        <taxon>Aminithiophilus</taxon>
    </lineage>
</organism>
<comment type="function">
    <text evidence="5">Specifically methylates the pseudouridine at position 1915 (m3Psi1915) in 23S rRNA.</text>
</comment>
<keyword evidence="7" id="KW-1185">Reference proteome</keyword>
<dbReference type="PANTHER" id="PTHR33603:SF1">
    <property type="entry name" value="RIBOSOMAL RNA LARGE SUBUNIT METHYLTRANSFERASE H"/>
    <property type="match status" value="1"/>
</dbReference>